<keyword evidence="3" id="KW-1185">Reference proteome</keyword>
<reference evidence="2 3" key="1">
    <citation type="submission" date="2021-06" db="EMBL/GenBank/DDBJ databases">
        <authorList>
            <person name="Palmer J.M."/>
        </authorList>
    </citation>
    <scope>NUCLEOTIDE SEQUENCE [LARGE SCALE GENOMIC DNA]</scope>
    <source>
        <strain evidence="2 3">GA_2019</strain>
        <tissue evidence="2">Muscle</tissue>
    </source>
</reference>
<evidence type="ECO:0000313" key="2">
    <source>
        <dbReference type="EMBL" id="MEQ2184539.1"/>
    </source>
</evidence>
<sequence length="233" mass="25601">MLSVFTVIRFPAKLLHRCHQTPVAHNLQQAGLQRDAQPGDTQRRLGDVCSSEESYCGLVSGLIFFKAMMSSMVFSTLSGWTPRADCSSWDGQQDSGHEGKARAVKPNDGAFIYPTCCRTEDTYLILGLSPELVRFSDDLETEQILLLVIQVLWFQARIAGAVLGADGMTRSSPRCFTEPDPWMPAQCTASVWKSISKNQKPTHSTSLSDGLHPPSCRSNPVKPSGSYYLGLIS</sequence>
<evidence type="ECO:0000313" key="3">
    <source>
        <dbReference type="Proteomes" id="UP001476798"/>
    </source>
</evidence>
<feature type="compositionally biased region" description="Polar residues" evidence="1">
    <location>
        <begin position="199"/>
        <end position="208"/>
    </location>
</feature>
<protein>
    <submittedName>
        <fullName evidence="2">Uncharacterized protein</fullName>
    </submittedName>
</protein>
<organism evidence="2 3">
    <name type="scientific">Goodea atripinnis</name>
    <dbReference type="NCBI Taxonomy" id="208336"/>
    <lineage>
        <taxon>Eukaryota</taxon>
        <taxon>Metazoa</taxon>
        <taxon>Chordata</taxon>
        <taxon>Craniata</taxon>
        <taxon>Vertebrata</taxon>
        <taxon>Euteleostomi</taxon>
        <taxon>Actinopterygii</taxon>
        <taxon>Neopterygii</taxon>
        <taxon>Teleostei</taxon>
        <taxon>Neoteleostei</taxon>
        <taxon>Acanthomorphata</taxon>
        <taxon>Ovalentaria</taxon>
        <taxon>Atherinomorphae</taxon>
        <taxon>Cyprinodontiformes</taxon>
        <taxon>Goodeidae</taxon>
        <taxon>Goodea</taxon>
    </lineage>
</organism>
<gene>
    <name evidence="2" type="ORF">GOODEAATRI_009009</name>
</gene>
<proteinExistence type="predicted"/>
<feature type="region of interest" description="Disordered" evidence="1">
    <location>
        <begin position="199"/>
        <end position="219"/>
    </location>
</feature>
<dbReference type="EMBL" id="JAHRIO010080456">
    <property type="protein sequence ID" value="MEQ2184539.1"/>
    <property type="molecule type" value="Genomic_DNA"/>
</dbReference>
<comment type="caution">
    <text evidence="2">The sequence shown here is derived from an EMBL/GenBank/DDBJ whole genome shotgun (WGS) entry which is preliminary data.</text>
</comment>
<dbReference type="Proteomes" id="UP001476798">
    <property type="component" value="Unassembled WGS sequence"/>
</dbReference>
<accession>A0ABV0PM51</accession>
<name>A0ABV0PM51_9TELE</name>
<evidence type="ECO:0000256" key="1">
    <source>
        <dbReference type="SAM" id="MobiDB-lite"/>
    </source>
</evidence>